<dbReference type="EMBL" id="VINQ01000216">
    <property type="protein sequence ID" value="KAA0907726.1"/>
    <property type="molecule type" value="Genomic_DNA"/>
</dbReference>
<comment type="caution">
    <text evidence="2">The sequence shown here is derived from an EMBL/GenBank/DDBJ whole genome shotgun (WGS) entry which is preliminary data.</text>
</comment>
<evidence type="ECO:0000313" key="2">
    <source>
        <dbReference type="EMBL" id="KAA0907726.1"/>
    </source>
</evidence>
<feature type="transmembrane region" description="Helical" evidence="1">
    <location>
        <begin position="43"/>
        <end position="64"/>
    </location>
</feature>
<keyword evidence="1" id="KW-1133">Transmembrane helix</keyword>
<dbReference type="AlphaFoldDB" id="A0A5A9YSE3"/>
<reference evidence="2 3" key="1">
    <citation type="submission" date="2019-07" db="EMBL/GenBank/DDBJ databases">
        <title>Aquicoccus porphyridii gen. nov., sp. nov., isolated from a small marine red alga, Porphyridium marinum.</title>
        <authorList>
            <person name="Liu L."/>
        </authorList>
    </citation>
    <scope>NUCLEOTIDE SEQUENCE [LARGE SCALE GENOMIC DNA]</scope>
    <source>
        <strain evidence="2 3">L1 8-17</strain>
    </source>
</reference>
<feature type="non-terminal residue" evidence="2">
    <location>
        <position position="90"/>
    </location>
</feature>
<keyword evidence="1" id="KW-0812">Transmembrane</keyword>
<protein>
    <submittedName>
        <fullName evidence="2">Acyl-CoA dehydrogenase</fullName>
    </submittedName>
</protein>
<dbReference type="RefSeq" id="WP_223145565.1">
    <property type="nucleotide sequence ID" value="NZ_VINQ01000216.1"/>
</dbReference>
<organism evidence="2 3">
    <name type="scientific">Aquicoccus porphyridii</name>
    <dbReference type="NCBI Taxonomy" id="1852029"/>
    <lineage>
        <taxon>Bacteria</taxon>
        <taxon>Pseudomonadati</taxon>
        <taxon>Pseudomonadota</taxon>
        <taxon>Alphaproteobacteria</taxon>
        <taxon>Rhodobacterales</taxon>
        <taxon>Paracoccaceae</taxon>
        <taxon>Aquicoccus</taxon>
    </lineage>
</organism>
<sequence length="90" mass="10012">MLLLWLVVLVLGVAYLAHRRTPPAPALGISAAYLILMGVFSHAPGWLLLVFWLLWLAVALPLALPDLRRRVLSGPLFAWFQKVLPPMSDT</sequence>
<accession>A0A5A9YSE3</accession>
<proteinExistence type="predicted"/>
<name>A0A5A9YSE3_9RHOB</name>
<keyword evidence="1" id="KW-0472">Membrane</keyword>
<evidence type="ECO:0000256" key="1">
    <source>
        <dbReference type="SAM" id="Phobius"/>
    </source>
</evidence>
<dbReference type="Proteomes" id="UP000325291">
    <property type="component" value="Unassembled WGS sequence"/>
</dbReference>
<evidence type="ECO:0000313" key="3">
    <source>
        <dbReference type="Proteomes" id="UP000325291"/>
    </source>
</evidence>
<gene>
    <name evidence="2" type="primary">fadE</name>
    <name evidence="2" type="ORF">FLO80_22520</name>
</gene>
<keyword evidence="3" id="KW-1185">Reference proteome</keyword>